<accession>A0ABQ4A1X4</accession>
<comment type="caution">
    <text evidence="2">The sequence shown here is derived from an EMBL/GenBank/DDBJ whole genome shotgun (WGS) entry which is preliminary data.</text>
</comment>
<keyword evidence="3" id="KW-1185">Reference proteome</keyword>
<proteinExistence type="predicted"/>
<feature type="region of interest" description="Disordered" evidence="1">
    <location>
        <begin position="231"/>
        <end position="269"/>
    </location>
</feature>
<feature type="compositionally biased region" description="Basic residues" evidence="1">
    <location>
        <begin position="254"/>
        <end position="263"/>
    </location>
</feature>
<feature type="region of interest" description="Disordered" evidence="1">
    <location>
        <begin position="341"/>
        <end position="373"/>
    </location>
</feature>
<evidence type="ECO:0000313" key="2">
    <source>
        <dbReference type="EMBL" id="GIE24860.1"/>
    </source>
</evidence>
<name>A0ABQ4A1X4_9ACTN</name>
<gene>
    <name evidence="2" type="ORF">Ahu01nite_079620</name>
</gene>
<evidence type="ECO:0000256" key="1">
    <source>
        <dbReference type="SAM" id="MobiDB-lite"/>
    </source>
</evidence>
<reference evidence="2 3" key="1">
    <citation type="submission" date="2021-01" db="EMBL/GenBank/DDBJ databases">
        <title>Whole genome shotgun sequence of Actinoplanes humidus NBRC 14915.</title>
        <authorList>
            <person name="Komaki H."/>
            <person name="Tamura T."/>
        </authorList>
    </citation>
    <scope>NUCLEOTIDE SEQUENCE [LARGE SCALE GENOMIC DNA]</scope>
    <source>
        <strain evidence="2 3">NBRC 14915</strain>
    </source>
</reference>
<organism evidence="2 3">
    <name type="scientific">Winogradskya humida</name>
    <dbReference type="NCBI Taxonomy" id="113566"/>
    <lineage>
        <taxon>Bacteria</taxon>
        <taxon>Bacillati</taxon>
        <taxon>Actinomycetota</taxon>
        <taxon>Actinomycetes</taxon>
        <taxon>Micromonosporales</taxon>
        <taxon>Micromonosporaceae</taxon>
        <taxon>Winogradskya</taxon>
    </lineage>
</organism>
<dbReference type="EMBL" id="BOMN01000113">
    <property type="protein sequence ID" value="GIE24860.1"/>
    <property type="molecule type" value="Genomic_DNA"/>
</dbReference>
<dbReference type="Proteomes" id="UP000603200">
    <property type="component" value="Unassembled WGS sequence"/>
</dbReference>
<feature type="region of interest" description="Disordered" evidence="1">
    <location>
        <begin position="33"/>
        <end position="54"/>
    </location>
</feature>
<sequence>MGVPPRQHPHQDLHACTHRISNGTPITAAQLHRVAGTTTRPPSRRPSKEKTTDNAISVTDPYLSSPAVRHCDARGTPARTRPAMVLITDPHRGWHHNEDASRPTHLPAQGTAGDEGHLYRVGDLFDADRTSWPQGSHLWLDSDGDTRLAIFLTDTGRREMSAVESGTPCFGWTEQDVNGFLLFKYGDSPWNDDPFSPAPDPSLLSRYRAALIAGRSCSWCTPTPGAAPRCGWSPDRPTSSTTSSIRCTGSRPVRTARPKRRPPCRASTAAIPTARRCTASSALCHPRPRAQADNAMTALIDSRHHRSLIEELDPGGQAIPAARPATPSSMQQQPRRLHVAHTCSEQTPERLEPLAEGPKVSPPRPGAQTPAEHLGPHRLALLDAKIF</sequence>
<protein>
    <submittedName>
        <fullName evidence="2">Uncharacterized protein</fullName>
    </submittedName>
</protein>
<evidence type="ECO:0000313" key="3">
    <source>
        <dbReference type="Proteomes" id="UP000603200"/>
    </source>
</evidence>